<keyword evidence="1" id="KW-0812">Transmembrane</keyword>
<proteinExistence type="predicted"/>
<feature type="transmembrane region" description="Helical" evidence="1">
    <location>
        <begin position="150"/>
        <end position="170"/>
    </location>
</feature>
<accession>A0A0F6RL90</accession>
<dbReference type="AlphaFoldDB" id="A0A0F6RL90"/>
<reference evidence="2 3" key="1">
    <citation type="journal article" date="2015" name="Genome Announc.">
        <title>Complete Genome Sequence of Microcystis aeruginosa NIES-2549, a Bloom-Forming Cyanobacterium from Lake Kasumigaura, Japan.</title>
        <authorList>
            <person name="Yamaguchi H."/>
            <person name="Suzuki S."/>
            <person name="Tanabe Y."/>
            <person name="Osana Y."/>
            <person name="Shimura Y."/>
            <person name="Ishida K."/>
            <person name="Kawachi M."/>
        </authorList>
    </citation>
    <scope>NUCLEOTIDE SEQUENCE [LARGE SCALE GENOMIC DNA]</scope>
    <source>
        <strain evidence="2 3">NIES-2549</strain>
    </source>
</reference>
<organism evidence="2 3">
    <name type="scientific">Microcystis aeruginosa NIES-2549</name>
    <dbReference type="NCBI Taxonomy" id="1641812"/>
    <lineage>
        <taxon>Bacteria</taxon>
        <taxon>Bacillati</taxon>
        <taxon>Cyanobacteriota</taxon>
        <taxon>Cyanophyceae</taxon>
        <taxon>Oscillatoriophycideae</taxon>
        <taxon>Chroococcales</taxon>
        <taxon>Microcystaceae</taxon>
        <taxon>Microcystis</taxon>
    </lineage>
</organism>
<dbReference type="Proteomes" id="UP000034103">
    <property type="component" value="Chromosome"/>
</dbReference>
<feature type="transmembrane region" description="Helical" evidence="1">
    <location>
        <begin position="378"/>
        <end position="395"/>
    </location>
</feature>
<dbReference type="PATRIC" id="fig|1641812.3.peg.2203"/>
<protein>
    <submittedName>
        <fullName evidence="2">Uncharacterized protein</fullName>
    </submittedName>
</protein>
<dbReference type="HOGENOM" id="CLU_634326_0_0_3"/>
<name>A0A0F6RL90_MICAE</name>
<sequence length="432" mass="51167">MNYFDINDYVLWRLYLVFFIGLFININIFRRKIYSVFDPLLYHLVWISSMNAVCFELLLEYSDNAWTFFFCLVSLYYTFNLFVFSKQRIRENSILLLAKQPNYFHYFLLIIAFLILFFSDYINKWNSLLNNGLFASVMYKFELLDRGRPLYGTIAIIMLYPVYEYISFYVCFFEKRMILRILVMSLLVHNLIINTVTGSRSAAMSMLLSLGFFCFYFRRYINQKNTNRLFNRMLLIAAPMTILSLVLVTALYMSKTGDINLNDGWSVILNRIFANADGLDYFVKLDGDKFIDTWGFIKYNFGVFLNRIGDSDEKNQSLGWKLMELAVGRTLSFSQGPNFMIHLQSLMFFSPLLAPIYITLTTFCLLKIRYMKSNNLSIKDIWIYSMASNSLSFFVDSEYFIYQTLISSVFFFISYCFSLCLNEKKRKTYAEW</sequence>
<keyword evidence="1" id="KW-1133">Transmembrane helix</keyword>
<evidence type="ECO:0000256" key="1">
    <source>
        <dbReference type="SAM" id="Phobius"/>
    </source>
</evidence>
<feature type="transmembrane region" description="Helical" evidence="1">
    <location>
        <begin position="65"/>
        <end position="83"/>
    </location>
</feature>
<evidence type="ECO:0000313" key="3">
    <source>
        <dbReference type="Proteomes" id="UP000034103"/>
    </source>
</evidence>
<feature type="transmembrane region" description="Helical" evidence="1">
    <location>
        <begin position="103"/>
        <end position="122"/>
    </location>
</feature>
<dbReference type="EMBL" id="CP011304">
    <property type="protein sequence ID" value="AKE64480.1"/>
    <property type="molecule type" value="Genomic_DNA"/>
</dbReference>
<feature type="transmembrane region" description="Helical" evidence="1">
    <location>
        <begin position="401"/>
        <end position="421"/>
    </location>
</feature>
<gene>
    <name evidence="2" type="ORF">MYAER_2132</name>
</gene>
<feature type="transmembrane region" description="Helical" evidence="1">
    <location>
        <begin position="12"/>
        <end position="29"/>
    </location>
</feature>
<feature type="transmembrane region" description="Helical" evidence="1">
    <location>
        <begin position="346"/>
        <end position="366"/>
    </location>
</feature>
<feature type="transmembrane region" description="Helical" evidence="1">
    <location>
        <begin position="233"/>
        <end position="253"/>
    </location>
</feature>
<feature type="transmembrane region" description="Helical" evidence="1">
    <location>
        <begin position="177"/>
        <end position="196"/>
    </location>
</feature>
<feature type="transmembrane region" description="Helical" evidence="1">
    <location>
        <begin position="41"/>
        <end position="59"/>
    </location>
</feature>
<feature type="transmembrane region" description="Helical" evidence="1">
    <location>
        <begin position="202"/>
        <end position="221"/>
    </location>
</feature>
<evidence type="ECO:0000313" key="2">
    <source>
        <dbReference type="EMBL" id="AKE64480.1"/>
    </source>
</evidence>
<keyword evidence="1" id="KW-0472">Membrane</keyword>